<dbReference type="Pfam" id="PF16330">
    <property type="entry name" value="MukB_hinge"/>
    <property type="match status" value="1"/>
</dbReference>
<reference evidence="14 15" key="1">
    <citation type="journal article" date="2010" name="J. Bacteriol.">
        <title>Complete Genome Sequence of Cronobacter turicensis LMG 23827, a foodborne pathogen causing deaths in neonates.</title>
        <authorList>
            <person name="Stephan R."/>
            <person name="Lehner A."/>
            <person name="Tischler P."/>
            <person name="Rattei T."/>
        </authorList>
    </citation>
    <scope>NUCLEOTIDE SEQUENCE [LARGE SCALE GENOMIC DNA]</scope>
    <source>
        <strain evidence="15">DSM 18703 / CCUG 55852 / LMG 23827 / z3032</strain>
    </source>
</reference>
<dbReference type="PANTHER" id="PTHR42963:SF1">
    <property type="entry name" value="DUF4476 DOMAIN-CONTAINING PROTEIN"/>
    <property type="match status" value="1"/>
</dbReference>
<evidence type="ECO:0000256" key="6">
    <source>
        <dbReference type="ARBA" id="ARBA00023054"/>
    </source>
</evidence>
<evidence type="ECO:0000256" key="1">
    <source>
        <dbReference type="ARBA" id="ARBA00022490"/>
    </source>
</evidence>
<name>C9Y085_CROTZ</name>
<dbReference type="HOGENOM" id="CLU_004430_0_0_6"/>
<comment type="similarity">
    <text evidence="10">Belongs to the SMC family. MukB subfamily.</text>
</comment>
<feature type="domain" description="MukB N-terminal" evidence="12">
    <location>
        <begin position="17"/>
        <end position="242"/>
    </location>
</feature>
<organism evidence="14 15">
    <name type="scientific">Cronobacter turicensis (strain DSM 18703 / CCUG 55852 / LMG 23827 / z3032)</name>
    <dbReference type="NCBI Taxonomy" id="693216"/>
    <lineage>
        <taxon>Bacteria</taxon>
        <taxon>Pseudomonadati</taxon>
        <taxon>Pseudomonadota</taxon>
        <taxon>Gammaproteobacteria</taxon>
        <taxon>Enterobacterales</taxon>
        <taxon>Enterobacteriaceae</taxon>
        <taxon>Cronobacter</taxon>
    </lineage>
</organism>
<dbReference type="InterPro" id="IPR007406">
    <property type="entry name" value="MukB_N_dom"/>
</dbReference>
<dbReference type="HAMAP" id="MF_01800">
    <property type="entry name" value="MukB"/>
    <property type="match status" value="1"/>
</dbReference>
<dbReference type="PATRIC" id="fig|693216.3.peg.1460"/>
<feature type="binding site" evidence="10">
    <location>
        <begin position="49"/>
        <end position="56"/>
    </location>
    <ligand>
        <name>ATP</name>
        <dbReference type="ChEBI" id="CHEBI:30616"/>
    </ligand>
</feature>
<comment type="function">
    <text evidence="10">Plays a central role in chromosome condensation, segregation and cell cycle progression. Functions as a homodimer, which is essential for chromosome partition. Involved in negative DNA supercoiling in vivo, and by this means organize and compact chromosomes. May achieve or facilitate chromosome segregation by condensation DNA from both sides of a centrally located replisome during cell division.</text>
</comment>
<dbReference type="SUPFAM" id="SSF52540">
    <property type="entry name" value="P-loop containing nucleoside triphosphate hydrolases"/>
    <property type="match status" value="2"/>
</dbReference>
<feature type="region of interest" description="Disordered" evidence="11">
    <location>
        <begin position="1064"/>
        <end position="1092"/>
    </location>
</feature>
<evidence type="ECO:0000256" key="3">
    <source>
        <dbReference type="ARBA" id="ARBA00022741"/>
    </source>
</evidence>
<keyword evidence="9 10" id="KW-0131">Cell cycle</keyword>
<gene>
    <name evidence="10 14" type="primary">mukB</name>
    <name evidence="14" type="ordered locus">Ctu_15320</name>
</gene>
<evidence type="ECO:0000256" key="8">
    <source>
        <dbReference type="ARBA" id="ARBA00023125"/>
    </source>
</evidence>
<keyword evidence="3 10" id="KW-0547">Nucleotide-binding</keyword>
<keyword evidence="2 10" id="KW-0132">Cell division</keyword>
<sequence>MMRTTIPSRIMRRMTMIERGKFRSLTLINWNGFFARTFDLDELVTTLSGGNGAGKSTTMAAFVTALIPDLTLLHFRNTTEAGATSGSRDKGLHGKLKAGVCYSVLDVVNSRHQRVLVGVRLQQVAGRDRKVDIKPFAIQGLPSAILPTQLLTETLNDRQARVLSLNELKDKIDAMEGVQLKQFNSITDYHSLMFDLGVVARRLRSASDRSKYYRLIEASLYGGISSAITRSLRDYLLPENGGVRKAFQDMEAALRENRMTLEAIRVTQSDRDLFKHLISEATNYVAADYMRHANERRIHLDQALELRRELFSSRKQLAAEQYKHVDMARELSEHVGAEGDLETDYQAASDHLNLVQTALRQQEKIERYEADLEELQIRLEEQSEVVAEAAEQQEENEARAEAAELEVDELKNQLADYQQALDVQQTRAIQYQQALTALERARELCHLPDLSAESADEWLDTFQAKEQEATERLLSLEQKMSVAQTAHSQFEQAYQLVASINGPVSRAEAWDVARELLRDASQQRHLAEQVQPLRMRLSELEQRLREQQDAERLLAEFCKRQGKEYDPEELEALNDELEARIAALSDSVSQAGEQRMTLRQELEQIQSRVKTLTSHAPAWLAAQNSLNQISEQSGETFESGQQVTEYLQQLLEREREAIVERDEVGARKRTVDEEIERLSQPGGAEDARLNALAERFGGVLLSEIYDDVSFDDAPYFSALYGPSRHAIVVPDLSRVRDLLDGLEECPEDLYLIEGDPQSFDDSVFSVEELEKAVVVKVAERQWRYSRFPSVPLFGRAARESRIESLHAEREALSERYATLSFDVQKTQRLHQAFSRFVGQHLAVAFEADPEAEIRKLNTRRSEIERAISQHENDNQQQRVQFEQAKEGVAQLNRLLPRLSLLADDSLADRVDEIQERLAEAQDAARFFSQHGNALAKLELVASVLQSDPEQFDQLKQDYEQARQTQRDARQQAFALSEVVQRRAHFSYSDSAQMLNGNTDLNEKLRQRLEQAEGERTRAREALRTHAAKLSQYHQVQASLKSSFDTKKELLGDLQRELQDIGVRADAGAEERARQRRDELHTRLSNNRSRRNQLEKQLTLCEAEMDNLTRSLKRLERNYHEMREQVVSAKAGWCAVMRMVKDNGVERRLHRRELAYHSGDDLRSMSDKALGALRLAVADNEHLRDVLRLSEDPKRPERKIQFFVAVYQHLRERIRQDIIRTDDPVEAIEQMEIELGRLTEELTSREQKLAISSRSVANIIRKTIQREQNRIRMLNQGLQSVSFGQVNSVRLNVNVRESHATLLEVLAEQHEQHQDLFNSNRLTFSEALAKLWQRLNPQIDMGQRTAQTIGEELLDYRNYLEMEVEVNRGSDGWLRAESGALSTGEAIGTGMSILVMVVQSWEDESSRLRGKDISPCRLLFLDEAARLDARSIATLFELCERLQMQLIIAAPENISPEKGTTYKLVRKVFQNHEHVHVVGLRGFAAPPVEALPGAAEVS</sequence>
<feature type="coiled-coil region" evidence="10">
    <location>
        <begin position="574"/>
        <end position="615"/>
    </location>
</feature>
<dbReference type="Gene3D" id="1.20.58.850">
    <property type="match status" value="1"/>
</dbReference>
<dbReference type="InterPro" id="IPR012090">
    <property type="entry name" value="MukB"/>
</dbReference>
<dbReference type="GO" id="GO:0007059">
    <property type="term" value="P:chromosome segregation"/>
    <property type="evidence" value="ECO:0007669"/>
    <property type="project" value="UniProtKB-UniRule"/>
</dbReference>
<evidence type="ECO:0000313" key="15">
    <source>
        <dbReference type="Proteomes" id="UP000002069"/>
    </source>
</evidence>
<dbReference type="GO" id="GO:0005524">
    <property type="term" value="F:ATP binding"/>
    <property type="evidence" value="ECO:0007669"/>
    <property type="project" value="UniProtKB-UniRule"/>
</dbReference>
<evidence type="ECO:0000256" key="4">
    <source>
        <dbReference type="ARBA" id="ARBA00022829"/>
    </source>
</evidence>
<evidence type="ECO:0000256" key="5">
    <source>
        <dbReference type="ARBA" id="ARBA00022840"/>
    </source>
</evidence>
<dbReference type="Pfam" id="PF04310">
    <property type="entry name" value="MukB"/>
    <property type="match status" value="1"/>
</dbReference>
<evidence type="ECO:0000256" key="10">
    <source>
        <dbReference type="HAMAP-Rule" id="MF_01800"/>
    </source>
</evidence>
<evidence type="ECO:0000256" key="11">
    <source>
        <dbReference type="SAM" id="MobiDB-lite"/>
    </source>
</evidence>
<keyword evidence="5 10" id="KW-0067">ATP-binding</keyword>
<dbReference type="Proteomes" id="UP000002069">
    <property type="component" value="Chromosome"/>
</dbReference>
<dbReference type="GO" id="GO:0009295">
    <property type="term" value="C:nucleoid"/>
    <property type="evidence" value="ECO:0007669"/>
    <property type="project" value="UniProtKB-SubCell"/>
</dbReference>
<dbReference type="GO" id="GO:0006260">
    <property type="term" value="P:DNA replication"/>
    <property type="evidence" value="ECO:0007669"/>
    <property type="project" value="UniProtKB-UniRule"/>
</dbReference>
<dbReference type="GO" id="GO:0003677">
    <property type="term" value="F:DNA binding"/>
    <property type="evidence" value="ECO:0007669"/>
    <property type="project" value="UniProtKB-UniRule"/>
</dbReference>
<keyword evidence="1 10" id="KW-0963">Cytoplasm</keyword>
<accession>C9Y085</accession>
<dbReference type="GO" id="GO:0030261">
    <property type="term" value="P:chromosome condensation"/>
    <property type="evidence" value="ECO:0007669"/>
    <property type="project" value="UniProtKB-KW"/>
</dbReference>
<dbReference type="InterPro" id="IPR042501">
    <property type="entry name" value="MukB_hinge_sf"/>
</dbReference>
<comment type="domain">
    <text evidence="10">The hinge domain, which separates the large intramolecular coiled coil regions, allows the homodimerization, forming a V-shaped homodimer.</text>
</comment>
<evidence type="ECO:0000259" key="13">
    <source>
        <dbReference type="Pfam" id="PF16330"/>
    </source>
</evidence>
<keyword evidence="15" id="KW-1185">Reference proteome</keyword>
<evidence type="ECO:0000256" key="9">
    <source>
        <dbReference type="ARBA" id="ARBA00023306"/>
    </source>
</evidence>
<proteinExistence type="inferred from homology"/>
<reference evidence="15" key="2">
    <citation type="journal article" date="2011" name="J. Bacteriol.">
        <title>Complete genome sequence of Cronobacter turicensis LMG 23827, a food-borne pathogen causing deaths in neonates.</title>
        <authorList>
            <person name="Stephan R."/>
            <person name="Lehner A."/>
            <person name="Tischler P."/>
            <person name="Rattei T."/>
        </authorList>
    </citation>
    <scope>NUCLEOTIDE SEQUENCE [LARGE SCALE GENOMIC DNA]</scope>
    <source>
        <strain evidence="15">DSM 18703 / CCUG 55852 / LMG 23827 / z3032</strain>
    </source>
</reference>
<feature type="coiled-coil region" evidence="10">
    <location>
        <begin position="358"/>
        <end position="427"/>
    </location>
</feature>
<dbReference type="PANTHER" id="PTHR42963">
    <property type="entry name" value="CHROMOSOME PARTITION PROTEIN MUKB"/>
    <property type="match status" value="1"/>
</dbReference>
<evidence type="ECO:0000256" key="7">
    <source>
        <dbReference type="ARBA" id="ARBA00023067"/>
    </source>
</evidence>
<dbReference type="FunFam" id="3.30.70.3500:FF:000001">
    <property type="entry name" value="Chromosome partition protein MukB"/>
    <property type="match status" value="1"/>
</dbReference>
<dbReference type="Gene3D" id="3.30.70.3500">
    <property type="entry name" value="MukB, hinge domain"/>
    <property type="match status" value="1"/>
</dbReference>
<dbReference type="InterPro" id="IPR050308">
    <property type="entry name" value="MukB/SMC"/>
</dbReference>
<dbReference type="InterPro" id="IPR032520">
    <property type="entry name" value="MukB_hinge"/>
</dbReference>
<comment type="subunit">
    <text evidence="10">Homodimerization via its hinge domain. Binds to DNA via its C-terminal region. Interacts, and probably forms a ternary complex, with MukE and MukF via its C-terminal region. The complex formation is stimulated by calcium or magnesium. Interacts with tubulin-related protein FtsZ.</text>
</comment>
<dbReference type="PIRSF" id="PIRSF005246">
    <property type="entry name" value="MukB"/>
    <property type="match status" value="1"/>
</dbReference>
<evidence type="ECO:0000256" key="2">
    <source>
        <dbReference type="ARBA" id="ARBA00022618"/>
    </source>
</evidence>
<dbReference type="FunFam" id="3.40.1140.10:FF:000001">
    <property type="entry name" value="Chromosome partition protein MukB"/>
    <property type="match status" value="1"/>
</dbReference>
<feature type="compositionally biased region" description="Basic and acidic residues" evidence="11">
    <location>
        <begin position="1066"/>
        <end position="1081"/>
    </location>
</feature>
<dbReference type="FunFam" id="3.40.1140.10:FF:000002">
    <property type="entry name" value="Chromosome partition protein MukB"/>
    <property type="match status" value="1"/>
</dbReference>
<dbReference type="Gene3D" id="3.40.1140.10">
    <property type="match status" value="2"/>
</dbReference>
<keyword evidence="4 10" id="KW-0159">Chromosome partition</keyword>
<evidence type="ECO:0000259" key="12">
    <source>
        <dbReference type="Pfam" id="PF04310"/>
    </source>
</evidence>
<dbReference type="GO" id="GO:0051301">
    <property type="term" value="P:cell division"/>
    <property type="evidence" value="ECO:0007669"/>
    <property type="project" value="UniProtKB-KW"/>
</dbReference>
<dbReference type="InterPro" id="IPR027417">
    <property type="entry name" value="P-loop_NTPase"/>
</dbReference>
<feature type="region of interest" description="Flexible hinge" evidence="10">
    <location>
        <begin position="681"/>
        <end position="798"/>
    </location>
</feature>
<dbReference type="NCBIfam" id="NF003422">
    <property type="entry name" value="PRK04863.1"/>
    <property type="match status" value="1"/>
</dbReference>
<keyword evidence="6 10" id="KW-0175">Coiled coil</keyword>
<protein>
    <recommendedName>
        <fullName evidence="10">Chromosome partition protein MukB</fullName>
    </recommendedName>
    <alternativeName>
        <fullName evidence="10">Structural maintenance of chromosome-related protein</fullName>
    </alternativeName>
</protein>
<keyword evidence="7 10" id="KW-0226">DNA condensation</keyword>
<evidence type="ECO:0000313" key="14">
    <source>
        <dbReference type="EMBL" id="CBA29672.1"/>
    </source>
</evidence>
<dbReference type="EMBL" id="FN543093">
    <property type="protein sequence ID" value="CBA29672.1"/>
    <property type="molecule type" value="Genomic_DNA"/>
</dbReference>
<feature type="domain" description="MukB hinge" evidence="13">
    <location>
        <begin position="660"/>
        <end position="825"/>
    </location>
</feature>
<dbReference type="KEGG" id="ctu:CTU_15320"/>
<dbReference type="Gene3D" id="1.20.5.420">
    <property type="entry name" value="Immunoglobulin FC, subunit C"/>
    <property type="match status" value="1"/>
</dbReference>
<dbReference type="Pfam" id="PF13558">
    <property type="entry name" value="SbcC_Walker_B"/>
    <property type="match status" value="1"/>
</dbReference>
<feature type="coiled-coil region" evidence="10">
    <location>
        <begin position="853"/>
        <end position="1028"/>
    </location>
</feature>
<comment type="subcellular location">
    <subcellularLocation>
        <location evidence="10">Cytoplasm</location>
        <location evidence="10">Nucleoid</location>
    </subcellularLocation>
    <text evidence="10">Restricted to the nucleoid region.</text>
</comment>
<keyword evidence="8 10" id="KW-0238">DNA-binding</keyword>
<dbReference type="GO" id="GO:0005737">
    <property type="term" value="C:cytoplasm"/>
    <property type="evidence" value="ECO:0007669"/>
    <property type="project" value="UniProtKB-UniRule"/>
</dbReference>